<dbReference type="AlphaFoldDB" id="A0A0R2RPB9"/>
<dbReference type="CDD" id="cd16936">
    <property type="entry name" value="HATPase_RsbW-like"/>
    <property type="match status" value="1"/>
</dbReference>
<dbReference type="Pfam" id="PF13581">
    <property type="entry name" value="HATPase_c_2"/>
    <property type="match status" value="1"/>
</dbReference>
<evidence type="ECO:0000313" key="3">
    <source>
        <dbReference type="Proteomes" id="UP000051269"/>
    </source>
</evidence>
<reference evidence="2 3" key="1">
    <citation type="submission" date="2015-10" db="EMBL/GenBank/DDBJ databases">
        <title>Metagenome-Assembled Genomes uncover a global brackish microbiome.</title>
        <authorList>
            <person name="Hugerth L.W."/>
            <person name="Larsson J."/>
            <person name="Alneberg J."/>
            <person name="Lindh M.V."/>
            <person name="Legrand C."/>
            <person name="Pinhassi J."/>
            <person name="Andersson A.F."/>
        </authorList>
    </citation>
    <scope>NUCLEOTIDE SEQUENCE [LARGE SCALE GENOMIC DNA]</scope>
    <source>
        <strain evidence="2">BACL18 MAG-120507-bin52</strain>
    </source>
</reference>
<dbReference type="Gene3D" id="3.30.565.10">
    <property type="entry name" value="Histidine kinase-like ATPase, C-terminal domain"/>
    <property type="match status" value="1"/>
</dbReference>
<gene>
    <name evidence="2" type="ORF">ABR82_08095</name>
</gene>
<dbReference type="InterPro" id="IPR036890">
    <property type="entry name" value="HATPase_C_sf"/>
</dbReference>
<dbReference type="InterPro" id="IPR003594">
    <property type="entry name" value="HATPase_dom"/>
</dbReference>
<dbReference type="SUPFAM" id="SSF55874">
    <property type="entry name" value="ATPase domain of HSP90 chaperone/DNA topoisomerase II/histidine kinase"/>
    <property type="match status" value="1"/>
</dbReference>
<sequence length="145" mass="16639">MKPAEVKVTVKNRIEDLLRVNSIFESFATQHDIGGRLRYHLLVSIEEILTNIIKYGFDEQGVHPIHITFRYNLGVIEMEFEDRGKEFNPLETAEPDIETPIEERQLGGLGIHLVKNMVDLAEYRREGDRNILLLRKAKSTPAPTA</sequence>
<evidence type="ECO:0000313" key="2">
    <source>
        <dbReference type="EMBL" id="KRO62656.1"/>
    </source>
</evidence>
<comment type="caution">
    <text evidence="2">The sequence shown here is derived from an EMBL/GenBank/DDBJ whole genome shotgun (WGS) entry which is preliminary data.</text>
</comment>
<name>A0A0R2RPB9_9BACT</name>
<feature type="domain" description="Histidine kinase/HSP90-like ATPase" evidence="1">
    <location>
        <begin position="13"/>
        <end position="136"/>
    </location>
</feature>
<evidence type="ECO:0000259" key="1">
    <source>
        <dbReference type="Pfam" id="PF13581"/>
    </source>
</evidence>
<organism evidence="2 3">
    <name type="scientific">Verrucomicrobia subdivision 6 bacterium BACL9 MAG-120507-bin52</name>
    <dbReference type="NCBI Taxonomy" id="1655590"/>
    <lineage>
        <taxon>Bacteria</taxon>
        <taxon>Pseudomonadati</taxon>
        <taxon>Verrucomicrobiota</taxon>
        <taxon>Verrucomicrobiia</taxon>
        <taxon>Verrucomicrobiales</taxon>
        <taxon>Verrucomicrobia subdivision 6</taxon>
    </lineage>
</organism>
<dbReference type="EMBL" id="LIBO01000047">
    <property type="protein sequence ID" value="KRO62656.1"/>
    <property type="molecule type" value="Genomic_DNA"/>
</dbReference>
<protein>
    <recommendedName>
        <fullName evidence="1">Histidine kinase/HSP90-like ATPase domain-containing protein</fullName>
    </recommendedName>
</protein>
<accession>A0A0R2RPB9</accession>
<dbReference type="Proteomes" id="UP000051269">
    <property type="component" value="Unassembled WGS sequence"/>
</dbReference>
<proteinExistence type="predicted"/>